<sequence length="308" mass="33772">MSVMASAAPAHQQATAPHCTLLPRPYPTHTFAVGDLLTDLRHPTTTTLRTDALSTKDYDDTRLTAYYKDVASISPATGNFTRSLGGELLIKKPKRAHTRFCSISAEKASVRALKDPFAAFEKSVKAADASGWLLRAANAHSPLYWVAAVRELTNASYAHAQAADAGNGLLTVRRTSFSEQQQAAADDEDENGDVDGDAMRAKMGRMGGFRRRDSAFEEPTRTKNDVLGAEIRECRVKVIKDMAGSPTSPHERRASMPKWRWTYVAAKGENGEEVQLAVGLGAPLDQEEVADLWEEGDLEEEEFEEDDD</sequence>
<gene>
    <name evidence="1" type="ORF">UCDDS831_g05874</name>
</gene>
<dbReference type="EMBL" id="LAQI01000124">
    <property type="protein sequence ID" value="KKY18594.1"/>
    <property type="molecule type" value="Genomic_DNA"/>
</dbReference>
<reference evidence="1 2" key="2">
    <citation type="submission" date="2015-05" db="EMBL/GenBank/DDBJ databases">
        <title>Distinctive expansion of gene families associated with plant cell wall degradation and secondary metabolism in the genomes of grapevine trunk pathogens.</title>
        <authorList>
            <person name="Lawrence D.P."/>
            <person name="Travadon R."/>
            <person name="Rolshausen P.E."/>
            <person name="Baumgartner K."/>
        </authorList>
    </citation>
    <scope>NUCLEOTIDE SEQUENCE [LARGE SCALE GENOMIC DNA]</scope>
    <source>
        <strain evidence="1">DS831</strain>
    </source>
</reference>
<evidence type="ECO:0000313" key="2">
    <source>
        <dbReference type="Proteomes" id="UP000034182"/>
    </source>
</evidence>
<accession>A0A0G2E7H7</accession>
<organism evidence="1 2">
    <name type="scientific">Diplodia seriata</name>
    <dbReference type="NCBI Taxonomy" id="420778"/>
    <lineage>
        <taxon>Eukaryota</taxon>
        <taxon>Fungi</taxon>
        <taxon>Dikarya</taxon>
        <taxon>Ascomycota</taxon>
        <taxon>Pezizomycotina</taxon>
        <taxon>Dothideomycetes</taxon>
        <taxon>Dothideomycetes incertae sedis</taxon>
        <taxon>Botryosphaeriales</taxon>
        <taxon>Botryosphaeriaceae</taxon>
        <taxon>Diplodia</taxon>
    </lineage>
</organism>
<name>A0A0G2E7H7_9PEZI</name>
<evidence type="ECO:0000313" key="1">
    <source>
        <dbReference type="EMBL" id="KKY18594.1"/>
    </source>
</evidence>
<dbReference type="AlphaFoldDB" id="A0A0G2E7H7"/>
<dbReference type="Proteomes" id="UP000034182">
    <property type="component" value="Unassembled WGS sequence"/>
</dbReference>
<comment type="caution">
    <text evidence="1">The sequence shown here is derived from an EMBL/GenBank/DDBJ whole genome shotgun (WGS) entry which is preliminary data.</text>
</comment>
<proteinExistence type="predicted"/>
<protein>
    <submittedName>
        <fullName evidence="1">Uncharacterized protein</fullName>
    </submittedName>
</protein>
<reference evidence="1 2" key="1">
    <citation type="submission" date="2015-03" db="EMBL/GenBank/DDBJ databases">
        <authorList>
            <person name="Morales-Cruz A."/>
            <person name="Amrine K.C."/>
            <person name="Cantu D."/>
        </authorList>
    </citation>
    <scope>NUCLEOTIDE SEQUENCE [LARGE SCALE GENOMIC DNA]</scope>
    <source>
        <strain evidence="1">DS831</strain>
    </source>
</reference>